<organism evidence="1 2">
    <name type="scientific">Apiospora rasikravindrae</name>
    <dbReference type="NCBI Taxonomy" id="990691"/>
    <lineage>
        <taxon>Eukaryota</taxon>
        <taxon>Fungi</taxon>
        <taxon>Dikarya</taxon>
        <taxon>Ascomycota</taxon>
        <taxon>Pezizomycotina</taxon>
        <taxon>Sordariomycetes</taxon>
        <taxon>Xylariomycetidae</taxon>
        <taxon>Amphisphaeriales</taxon>
        <taxon>Apiosporaceae</taxon>
        <taxon>Apiospora</taxon>
    </lineage>
</organism>
<protein>
    <submittedName>
        <fullName evidence="1">Uncharacterized protein</fullName>
    </submittedName>
</protein>
<keyword evidence="2" id="KW-1185">Reference proteome</keyword>
<gene>
    <name evidence="1" type="ORF">PG993_013521</name>
</gene>
<dbReference type="EMBL" id="JAQQWK010000012">
    <property type="protein sequence ID" value="KAK8022754.1"/>
    <property type="molecule type" value="Genomic_DNA"/>
</dbReference>
<name>A0ABR1RXV5_9PEZI</name>
<evidence type="ECO:0000313" key="2">
    <source>
        <dbReference type="Proteomes" id="UP001444661"/>
    </source>
</evidence>
<dbReference type="Proteomes" id="UP001444661">
    <property type="component" value="Unassembled WGS sequence"/>
</dbReference>
<reference evidence="1 2" key="1">
    <citation type="submission" date="2023-01" db="EMBL/GenBank/DDBJ databases">
        <title>Analysis of 21 Apiospora genomes using comparative genomics revels a genus with tremendous synthesis potential of carbohydrate active enzymes and secondary metabolites.</title>
        <authorList>
            <person name="Sorensen T."/>
        </authorList>
    </citation>
    <scope>NUCLEOTIDE SEQUENCE [LARGE SCALE GENOMIC DNA]</scope>
    <source>
        <strain evidence="1 2">CBS 33761</strain>
    </source>
</reference>
<comment type="caution">
    <text evidence="1">The sequence shown here is derived from an EMBL/GenBank/DDBJ whole genome shotgun (WGS) entry which is preliminary data.</text>
</comment>
<proteinExistence type="predicted"/>
<sequence>MSLAYYEGGRLPHLHRVPVRPNHSNAHYLDRGSYSHQVLALAGCHDGQWVTGWPARECDETIPLKSILTYLAGVWSRVLDQLPGGRVLARVAKVEGHLNRCTMRRLLEEHFKELHGLATKRADKLGVKIRVVAVTFPNYLCSEETDSLFERYMDTLLDIIKPIWGQDLLYREFSEGQATSLYIMEQCIDVYSSDSRQERLEEIFKGLNTKGQQLNLVVVDSGGSTTNFQSLSVVTDESGEKILHSQSNVPDDMPTGSRGGSNTINALVEEQIRRKLQRHIHDRNLPSGQLAAMSLEFDRRKREFNHVTGVQPITFTCNLDGDKTEKIVIGGDVMKMALKAAFSPGLKLVKKEVRRAIGLGKDFAVIFCGGSYVNPGLWDQTKSMMETMRSEARQRGINMKWESLRDEQYWECAVSAGAALSMMHLPEPDDVLRGSAIGLQEISKENHRWVGVNEAGVLYFDYNRPSTVFDIDNSDPALRFKLRFNLVCDPLYQEQLQGPIMDSTLPPIRIEGERNVYGMFATYDLSHVLSPADLPKGTVRFRLSLLYDVDGDDGEVWKMPSLPFFLTAQRIDIAGRRVFDAKDGKWLLQVSVDPPTKLLRVESEVHRLPVWCSECTDEMVSARVCKVCQYKHDQPHNLTYSMFASMHLQVEPSPTHDAAQNPSSSVSGDRISPTVSVCASLSISVQTAAAVPALVRALKVLIALSDGAPFPERLEFELTAPRYEALEGIIMRDYTQQPDLQNKAVPLAFPNCKNEAERPRRIGDFAFWMFKRHYDYHEPRLLFRFPDVIHRAIIRGLSKLIRERFELVPKPRVVIAGIGGRSIENPSSPGISQTDIVFWAQGDSWLEDSESGDTSSTYEECPSIVVEVGWTYTTSHAQCVKYILESRDRDQVQCVISVNSRYVSKEEQKTILEVPGVVLSAWRRSATGGDLVDHFVQDQVIWKFPAENGGREHKPDGIMRLMPGDLCRDLSHLTAPVDISWQAIRDLVRHAYYQNKISSDNDEEMAR</sequence>
<accession>A0ABR1RXV5</accession>
<evidence type="ECO:0000313" key="1">
    <source>
        <dbReference type="EMBL" id="KAK8022754.1"/>
    </source>
</evidence>